<organism evidence="3 4">
    <name type="scientific">Klebsiella pneumoniae</name>
    <dbReference type="NCBI Taxonomy" id="573"/>
    <lineage>
        <taxon>Bacteria</taxon>
        <taxon>Pseudomonadati</taxon>
        <taxon>Pseudomonadota</taxon>
        <taxon>Gammaproteobacteria</taxon>
        <taxon>Enterobacterales</taxon>
        <taxon>Enterobacteriaceae</taxon>
        <taxon>Klebsiella/Raoultella group</taxon>
        <taxon>Klebsiella</taxon>
        <taxon>Klebsiella pneumoniae complex</taxon>
    </lineage>
</organism>
<evidence type="ECO:0000256" key="2">
    <source>
        <dbReference type="ARBA" id="ARBA00022679"/>
    </source>
</evidence>
<name>A0A378FTF2_KLEPN</name>
<dbReference type="Proteomes" id="UP000255167">
    <property type="component" value="Unassembled WGS sequence"/>
</dbReference>
<keyword evidence="2 3" id="KW-0808">Transferase</keyword>
<dbReference type="PANTHER" id="PTHR34136:SF1">
    <property type="entry name" value="UDP-N-ACETYL-D-MANNOSAMINURONIC ACID TRANSFERASE"/>
    <property type="match status" value="1"/>
</dbReference>
<gene>
    <name evidence="3" type="ORF">NCTC9617_04422</name>
</gene>
<dbReference type="NCBIfam" id="TIGR00696">
    <property type="entry name" value="wecG_tagA_cpsF"/>
    <property type="match status" value="1"/>
</dbReference>
<keyword evidence="1" id="KW-0328">Glycosyltransferase</keyword>
<evidence type="ECO:0000256" key="1">
    <source>
        <dbReference type="ARBA" id="ARBA00022676"/>
    </source>
</evidence>
<dbReference type="EMBL" id="UGNC01000005">
    <property type="protein sequence ID" value="STW47855.1"/>
    <property type="molecule type" value="Genomic_DNA"/>
</dbReference>
<dbReference type="InterPro" id="IPR004629">
    <property type="entry name" value="WecG_TagA_CpsF"/>
</dbReference>
<evidence type="ECO:0000313" key="4">
    <source>
        <dbReference type="Proteomes" id="UP000255167"/>
    </source>
</evidence>
<reference evidence="3 4" key="1">
    <citation type="submission" date="2018-06" db="EMBL/GenBank/DDBJ databases">
        <authorList>
            <consortium name="Pathogen Informatics"/>
            <person name="Doyle S."/>
        </authorList>
    </citation>
    <scope>NUCLEOTIDE SEQUENCE [LARGE SCALE GENOMIC DNA]</scope>
    <source>
        <strain evidence="3 4">NCTC9617</strain>
    </source>
</reference>
<dbReference type="Pfam" id="PF03808">
    <property type="entry name" value="Glyco_tran_WecG"/>
    <property type="match status" value="1"/>
</dbReference>
<protein>
    <submittedName>
        <fullName evidence="3">Putative UDP-N-acetyl-D-mannosaminuronic acid transferase</fullName>
    </submittedName>
</protein>
<accession>A0A378FTF2</accession>
<dbReference type="GO" id="GO:0016758">
    <property type="term" value="F:hexosyltransferase activity"/>
    <property type="evidence" value="ECO:0007669"/>
    <property type="project" value="TreeGrafter"/>
</dbReference>
<proteinExistence type="predicted"/>
<evidence type="ECO:0000313" key="3">
    <source>
        <dbReference type="EMBL" id="STW47855.1"/>
    </source>
</evidence>
<dbReference type="AlphaFoldDB" id="A0A378FTF2"/>
<dbReference type="PANTHER" id="PTHR34136">
    <property type="match status" value="1"/>
</dbReference>
<sequence length="133" mass="14779">MNIVGSQDGYFTPEQRQALFERIRDSGAKIVTVAMGSPRQEIFMRDCRRLYPHALYMGVAALYDVFTGHVHRAPKFCRIWGWSGSIACFCSRAVSKDSSVCCAIYVGIIPVSSDIPLQPGEFAYIFCVISSLA</sequence>
<dbReference type="CDD" id="cd06533">
    <property type="entry name" value="Glyco_transf_WecG_TagA"/>
    <property type="match status" value="1"/>
</dbReference>